<dbReference type="HAMAP" id="MF_01487">
    <property type="entry name" value="RecD"/>
    <property type="match status" value="1"/>
</dbReference>
<dbReference type="SUPFAM" id="SSF52540">
    <property type="entry name" value="P-loop containing nucleoside triphosphate hydrolases"/>
    <property type="match status" value="1"/>
</dbReference>
<dbReference type="PATRIC" id="fig|161398.10.peg.1939"/>
<comment type="similarity">
    <text evidence="11">Belongs to the RecD family.</text>
</comment>
<dbReference type="OrthoDB" id="9810730at2"/>
<evidence type="ECO:0000313" key="13">
    <source>
        <dbReference type="EMBL" id="ALO42411.1"/>
    </source>
</evidence>
<dbReference type="GO" id="GO:0003677">
    <property type="term" value="F:DNA binding"/>
    <property type="evidence" value="ECO:0007669"/>
    <property type="project" value="UniProtKB-UniRule"/>
</dbReference>
<keyword evidence="2 11" id="KW-0547">Nucleotide-binding</keyword>
<evidence type="ECO:0000256" key="3">
    <source>
        <dbReference type="ARBA" id="ARBA00022763"/>
    </source>
</evidence>
<dbReference type="CDD" id="cd18809">
    <property type="entry name" value="SF1_C_RecD"/>
    <property type="match status" value="1"/>
</dbReference>
<gene>
    <name evidence="11" type="primary">recD</name>
    <name evidence="13" type="ORF">PP2015_1911</name>
</gene>
<dbReference type="GO" id="GO:0000724">
    <property type="term" value="P:double-strand break repair via homologous recombination"/>
    <property type="evidence" value="ECO:0007669"/>
    <property type="project" value="UniProtKB-UniRule"/>
</dbReference>
<organism evidence="13 14">
    <name type="scientific">Pseudoalteromonas phenolica</name>
    <dbReference type="NCBI Taxonomy" id="161398"/>
    <lineage>
        <taxon>Bacteria</taxon>
        <taxon>Pseudomonadati</taxon>
        <taxon>Pseudomonadota</taxon>
        <taxon>Gammaproteobacteria</taxon>
        <taxon>Alteromonadales</taxon>
        <taxon>Pseudoalteromonadaceae</taxon>
        <taxon>Pseudoalteromonas</taxon>
    </lineage>
</organism>
<keyword evidence="9 11" id="KW-0234">DNA repair</keyword>
<dbReference type="InterPro" id="IPR027417">
    <property type="entry name" value="P-loop_NTPase"/>
</dbReference>
<dbReference type="EC" id="5.6.2.3" evidence="11"/>
<dbReference type="PANTHER" id="PTHR43788:SF6">
    <property type="entry name" value="DNA HELICASE B"/>
    <property type="match status" value="1"/>
</dbReference>
<keyword evidence="10 11" id="KW-0413">Isomerase</keyword>
<dbReference type="GO" id="GO:0009338">
    <property type="term" value="C:exodeoxyribonuclease V complex"/>
    <property type="evidence" value="ECO:0007669"/>
    <property type="project" value="InterPro"/>
</dbReference>
<evidence type="ECO:0000256" key="11">
    <source>
        <dbReference type="HAMAP-Rule" id="MF_01487"/>
    </source>
</evidence>
<dbReference type="AlphaFoldDB" id="A0A0S2K264"/>
<evidence type="ECO:0000256" key="9">
    <source>
        <dbReference type="ARBA" id="ARBA00023204"/>
    </source>
</evidence>
<dbReference type="GO" id="GO:0008854">
    <property type="term" value="F:exodeoxyribonuclease V activity"/>
    <property type="evidence" value="ECO:0007669"/>
    <property type="project" value="InterPro"/>
</dbReference>
<dbReference type="Pfam" id="PF21185">
    <property type="entry name" value="RecD_N"/>
    <property type="match status" value="1"/>
</dbReference>
<evidence type="ECO:0000256" key="1">
    <source>
        <dbReference type="ARBA" id="ARBA00022722"/>
    </source>
</evidence>
<evidence type="ECO:0000256" key="2">
    <source>
        <dbReference type="ARBA" id="ARBA00022741"/>
    </source>
</evidence>
<sequence length="645" mass="72408">MEQTDLFAQPAFTAPFDHQSFIALLIEQEKLLHSDIALAKLLNASKIDDAFYLILLLLRAQRQQHSCLELEQIDWQNPFALPSKLQGENVLTAPWSEDKQAAIKALASHAAVGDDKPMRLLNNNLYLARYFDYEASLAEAFQALNDNKVTLNLDTLTELLNHFFDDQNDIDWQKVACAMAALNRFCVITGGPGTGKTTTVTKLLAILQSLYRSAPLSIKLVAPTGKAAARLTESMIGAKKKLVESGMIDGELFDLLPEQAQTIHRLLGVVPHTHHFRHNEQNPLHLDLLIVDEASMIDLPLLSKLVKALPSHARLVLLGDKDQLASVDTGNVLGDLCEHLKLGEQPHYSQNCVNVLNQICFNNATKLHEKQSYFLLCDNIAFLQQSHRFNAQSGIGQLAQAVNNNDQRHLQRTIQHGFEDLELYDFSNDAYHALIDRAAGHYQNYLRLIQNKPILNAEDVQAVHHAFSQYQLLAAVKEGPYGVNALNQRIEQRLHQGGLIDLTQRQYAGLPIMITQNDYQLNLFNGDIGILVNYQSNSSASASLKAVFVDEQGHVRDFYPNRLPRHEKVYAMTIHKSQGSEFAHTAMLLPPMQRAHSGINRQLVYTGITRAKQKFELVAQMSVLTLSMSRQLQRCSGLRQRLQTS</sequence>
<dbReference type="GO" id="GO:0016887">
    <property type="term" value="F:ATP hydrolysis activity"/>
    <property type="evidence" value="ECO:0007669"/>
    <property type="project" value="RHEA"/>
</dbReference>
<accession>A0A0S2K264</accession>
<keyword evidence="8 11" id="KW-0238">DNA-binding</keyword>
<dbReference type="EMBL" id="CP013187">
    <property type="protein sequence ID" value="ALO42411.1"/>
    <property type="molecule type" value="Genomic_DNA"/>
</dbReference>
<evidence type="ECO:0000256" key="10">
    <source>
        <dbReference type="ARBA" id="ARBA00023235"/>
    </source>
</evidence>
<dbReference type="RefSeq" id="WP_058030073.1">
    <property type="nucleotide sequence ID" value="NZ_CP013187.1"/>
</dbReference>
<keyword evidence="7 11" id="KW-0067">ATP-binding</keyword>
<dbReference type="InterPro" id="IPR050534">
    <property type="entry name" value="Coronavir_polyprotein_1ab"/>
</dbReference>
<dbReference type="GO" id="GO:0043139">
    <property type="term" value="F:5'-3' DNA helicase activity"/>
    <property type="evidence" value="ECO:0007669"/>
    <property type="project" value="UniProtKB-UniRule"/>
</dbReference>
<evidence type="ECO:0000256" key="5">
    <source>
        <dbReference type="ARBA" id="ARBA00022806"/>
    </source>
</evidence>
<dbReference type="InterPro" id="IPR041851">
    <property type="entry name" value="RecD_N_sf"/>
</dbReference>
<dbReference type="Proteomes" id="UP000061457">
    <property type="component" value="Chromosome I"/>
</dbReference>
<evidence type="ECO:0000256" key="8">
    <source>
        <dbReference type="ARBA" id="ARBA00023125"/>
    </source>
</evidence>
<keyword evidence="1 11" id="KW-0540">Nuclease</keyword>
<protein>
    <recommendedName>
        <fullName evidence="11">RecBCD enzyme subunit RecD</fullName>
        <ecNumber evidence="11">5.6.2.3</ecNumber>
    </recommendedName>
    <alternativeName>
        <fullName evidence="11">DNA 5'-3' helicase subunit RecD</fullName>
    </alternativeName>
    <alternativeName>
        <fullName evidence="11">Exonuclease V subunit RecD</fullName>
        <shortName evidence="11">ExoV subunit RecD</shortName>
    </alternativeName>
    <alternativeName>
        <fullName evidence="11">Helicase/nuclease RecBCD subunit RecD</fullName>
    </alternativeName>
</protein>
<dbReference type="PANTHER" id="PTHR43788">
    <property type="entry name" value="DNA2/NAM7 HELICASE FAMILY MEMBER"/>
    <property type="match status" value="1"/>
</dbReference>
<dbReference type="KEGG" id="pphe:PP2015_1911"/>
<reference evidence="13 14" key="1">
    <citation type="submission" date="2015-11" db="EMBL/GenBank/DDBJ databases">
        <authorList>
            <person name="Zhang Y."/>
            <person name="Guo Z."/>
        </authorList>
    </citation>
    <scope>NUCLEOTIDE SEQUENCE [LARGE SCALE GENOMIC DNA]</scope>
    <source>
        <strain evidence="13 14">KCTC 12086</strain>
    </source>
</reference>
<proteinExistence type="inferred from homology"/>
<keyword evidence="5 11" id="KW-0347">Helicase</keyword>
<dbReference type="Pfam" id="PF13538">
    <property type="entry name" value="UvrD_C_2"/>
    <property type="match status" value="1"/>
</dbReference>
<comment type="miscellaneous">
    <text evidence="11">In the RecBCD complex, RecB has a slow 3'-5' helicase, an exonuclease activity and loads RecA onto ssDNA, RecD has a fast 5'-3' helicase activity, while RecC stimulates the ATPase and processivity of the RecB helicase and contributes to recognition of the Chi site.</text>
</comment>
<dbReference type="STRING" id="161398.PP2015_1911"/>
<dbReference type="NCBIfam" id="TIGR01447">
    <property type="entry name" value="recD"/>
    <property type="match status" value="1"/>
</dbReference>
<comment type="subunit">
    <text evidence="11">Heterotrimer of RecB, RecC and RecD. All subunits contribute to DNA-binding.</text>
</comment>
<dbReference type="InterPro" id="IPR003593">
    <property type="entry name" value="AAA+_ATPase"/>
</dbReference>
<dbReference type="Pfam" id="PF13245">
    <property type="entry name" value="AAA_19"/>
    <property type="match status" value="1"/>
</dbReference>
<keyword evidence="4 11" id="KW-0378">Hydrolase</keyword>
<evidence type="ECO:0000313" key="14">
    <source>
        <dbReference type="Proteomes" id="UP000061457"/>
    </source>
</evidence>
<dbReference type="InterPro" id="IPR006344">
    <property type="entry name" value="RecD"/>
</dbReference>
<dbReference type="CDD" id="cd17933">
    <property type="entry name" value="DEXSc_RecD-like"/>
    <property type="match status" value="1"/>
</dbReference>
<comment type="function">
    <text evidence="11">A helicase/nuclease that prepares dsDNA breaks (DSB) for recombinational DNA repair. Binds to DSBs and unwinds DNA via a highly rapid and processive ATP-dependent bidirectional helicase activity. Unwinds dsDNA until it encounters a Chi (crossover hotspot instigator) sequence from the 3' direction. Cuts ssDNA a few nucleotides 3' to the Chi site. The properties and activities of the enzyme are changed at Chi. The Chi-altered holoenzyme produces a long 3'-ssDNA overhang and facilitates RecA-binding to the ssDNA for homologous DNA recombination and repair. Holoenzyme degrades any linearized DNA that is unable to undergo homologous recombination. In the holoenzyme this subunit has ssDNA-dependent ATPase and 5'-3' helicase activity. When added to pre-assembled RecBC greatly stimulates nuclease activity and augments holoenzyme processivity. Negatively regulates the RecA-loading ability of RecBCD.</text>
</comment>
<keyword evidence="6 11" id="KW-0269">Exonuclease</keyword>
<dbReference type="Gene3D" id="3.40.50.300">
    <property type="entry name" value="P-loop containing nucleotide triphosphate hydrolases"/>
    <property type="match status" value="3"/>
</dbReference>
<name>A0A0S2K264_9GAMM</name>
<dbReference type="GO" id="GO:0017116">
    <property type="term" value="F:single-stranded DNA helicase activity"/>
    <property type="evidence" value="ECO:0007669"/>
    <property type="project" value="TreeGrafter"/>
</dbReference>
<feature type="binding site" evidence="11">
    <location>
        <begin position="190"/>
        <end position="197"/>
    </location>
    <ligand>
        <name>ATP</name>
        <dbReference type="ChEBI" id="CHEBI:30616"/>
    </ligand>
</feature>
<evidence type="ECO:0000256" key="4">
    <source>
        <dbReference type="ARBA" id="ARBA00022801"/>
    </source>
</evidence>
<evidence type="ECO:0000259" key="12">
    <source>
        <dbReference type="SMART" id="SM00382"/>
    </source>
</evidence>
<feature type="domain" description="AAA+ ATPase" evidence="12">
    <location>
        <begin position="182"/>
        <end position="347"/>
    </location>
</feature>
<dbReference type="Gene3D" id="1.10.10.1020">
    <property type="entry name" value="RecBCD complex, subunit RecD, N-terminal domain"/>
    <property type="match status" value="1"/>
</dbReference>
<evidence type="ECO:0000256" key="7">
    <source>
        <dbReference type="ARBA" id="ARBA00022840"/>
    </source>
</evidence>
<evidence type="ECO:0000256" key="6">
    <source>
        <dbReference type="ARBA" id="ARBA00022839"/>
    </source>
</evidence>
<dbReference type="InterPro" id="IPR027785">
    <property type="entry name" value="UvrD-like_helicase_C"/>
</dbReference>
<dbReference type="GO" id="GO:0005524">
    <property type="term" value="F:ATP binding"/>
    <property type="evidence" value="ECO:0007669"/>
    <property type="project" value="UniProtKB-UniRule"/>
</dbReference>
<dbReference type="SMART" id="SM00382">
    <property type="entry name" value="AAA"/>
    <property type="match status" value="1"/>
</dbReference>
<keyword evidence="14" id="KW-1185">Reference proteome</keyword>
<comment type="catalytic activity">
    <reaction evidence="11">
        <text>ATP + H2O = ADP + phosphate + H(+)</text>
        <dbReference type="Rhea" id="RHEA:13065"/>
        <dbReference type="ChEBI" id="CHEBI:15377"/>
        <dbReference type="ChEBI" id="CHEBI:15378"/>
        <dbReference type="ChEBI" id="CHEBI:30616"/>
        <dbReference type="ChEBI" id="CHEBI:43474"/>
        <dbReference type="ChEBI" id="CHEBI:456216"/>
        <dbReference type="EC" id="5.6.2.3"/>
    </reaction>
</comment>
<keyword evidence="3 11" id="KW-0227">DNA damage</keyword>
<dbReference type="InterPro" id="IPR049550">
    <property type="entry name" value="RecD_N"/>
</dbReference>